<dbReference type="AlphaFoldDB" id="A0A5J4TZ18"/>
<organism evidence="1 2">
    <name type="scientific">Streblomastix strix</name>
    <dbReference type="NCBI Taxonomy" id="222440"/>
    <lineage>
        <taxon>Eukaryota</taxon>
        <taxon>Metamonada</taxon>
        <taxon>Preaxostyla</taxon>
        <taxon>Oxymonadida</taxon>
        <taxon>Streblomastigidae</taxon>
        <taxon>Streblomastix</taxon>
    </lineage>
</organism>
<gene>
    <name evidence="1" type="ORF">EZS28_041808</name>
</gene>
<sequence>MKDKVEIHTRSEEDAETIRADFAALCEQRYSLESGLIADVQQLENYRDSYALGVSSRELLYKQLLDAQDQIEIESAKQDQELRALQAAFHDVQDTLSDRVDRLREAEVLQASVSTKIRFACSDNTRLLLSQQDLQSPHDFKQSFQEGQKNYSFQTTHGSNTTFGVTLVGDIKFKAAKYDLQEYYLFNSIKSVFYNQKYNY</sequence>
<evidence type="ECO:0000313" key="2">
    <source>
        <dbReference type="Proteomes" id="UP000324800"/>
    </source>
</evidence>
<dbReference type="EMBL" id="SNRW01023883">
    <property type="protein sequence ID" value="KAA6362665.1"/>
    <property type="molecule type" value="Genomic_DNA"/>
</dbReference>
<name>A0A5J4TZ18_9EUKA</name>
<evidence type="ECO:0000313" key="1">
    <source>
        <dbReference type="EMBL" id="KAA6362665.1"/>
    </source>
</evidence>
<protein>
    <submittedName>
        <fullName evidence="1">Uncharacterized protein</fullName>
    </submittedName>
</protein>
<dbReference type="Proteomes" id="UP000324800">
    <property type="component" value="Unassembled WGS sequence"/>
</dbReference>
<comment type="caution">
    <text evidence="1">The sequence shown here is derived from an EMBL/GenBank/DDBJ whole genome shotgun (WGS) entry which is preliminary data.</text>
</comment>
<accession>A0A5J4TZ18</accession>
<reference evidence="1 2" key="1">
    <citation type="submission" date="2019-03" db="EMBL/GenBank/DDBJ databases">
        <title>Single cell metagenomics reveals metabolic interactions within the superorganism composed of flagellate Streblomastix strix and complex community of Bacteroidetes bacteria on its surface.</title>
        <authorList>
            <person name="Treitli S.C."/>
            <person name="Kolisko M."/>
            <person name="Husnik F."/>
            <person name="Keeling P."/>
            <person name="Hampl V."/>
        </authorList>
    </citation>
    <scope>NUCLEOTIDE SEQUENCE [LARGE SCALE GENOMIC DNA]</scope>
    <source>
        <strain evidence="1">ST1C</strain>
    </source>
</reference>
<proteinExistence type="predicted"/>